<dbReference type="InterPro" id="IPR016188">
    <property type="entry name" value="PurM-like_N"/>
</dbReference>
<dbReference type="Pfam" id="PF02769">
    <property type="entry name" value="AIRS_C"/>
    <property type="match status" value="1"/>
</dbReference>
<proteinExistence type="predicted"/>
<dbReference type="EMBL" id="BART01033182">
    <property type="protein sequence ID" value="GAH17742.1"/>
    <property type="molecule type" value="Genomic_DNA"/>
</dbReference>
<dbReference type="InterPro" id="IPR036676">
    <property type="entry name" value="PurM-like_C_sf"/>
</dbReference>
<dbReference type="GO" id="GO:0006189">
    <property type="term" value="P:'de novo' IMP biosynthetic process"/>
    <property type="evidence" value="ECO:0007669"/>
    <property type="project" value="UniProtKB-UniPathway"/>
</dbReference>
<dbReference type="Pfam" id="PF00586">
    <property type="entry name" value="AIRS"/>
    <property type="match status" value="1"/>
</dbReference>
<keyword evidence="5" id="KW-0067">ATP-binding</keyword>
<evidence type="ECO:0000256" key="5">
    <source>
        <dbReference type="ARBA" id="ARBA00022840"/>
    </source>
</evidence>
<keyword evidence="4" id="KW-0547">Nucleotide-binding</keyword>
<dbReference type="Gene3D" id="3.30.1330.10">
    <property type="entry name" value="PurM-like, N-terminal domain"/>
    <property type="match status" value="1"/>
</dbReference>
<evidence type="ECO:0000256" key="1">
    <source>
        <dbReference type="ARBA" id="ARBA00004686"/>
    </source>
</evidence>
<evidence type="ECO:0000259" key="6">
    <source>
        <dbReference type="Pfam" id="PF00586"/>
    </source>
</evidence>
<evidence type="ECO:0000256" key="3">
    <source>
        <dbReference type="ARBA" id="ARBA00022598"/>
    </source>
</evidence>
<evidence type="ECO:0000313" key="8">
    <source>
        <dbReference type="EMBL" id="GAH17742.1"/>
    </source>
</evidence>
<feature type="domain" description="PurM-like C-terminal" evidence="7">
    <location>
        <begin position="97"/>
        <end position="228"/>
    </location>
</feature>
<dbReference type="PANTHER" id="PTHR10520:SF12">
    <property type="entry name" value="TRIFUNCTIONAL PURINE BIOSYNTHETIC PROTEIN ADENOSINE-3"/>
    <property type="match status" value="1"/>
</dbReference>
<feature type="non-terminal residue" evidence="8">
    <location>
        <position position="1"/>
    </location>
</feature>
<dbReference type="Gene3D" id="3.90.650.10">
    <property type="entry name" value="PurM-like C-terminal domain"/>
    <property type="match status" value="1"/>
</dbReference>
<sequence length="234" mass="25168">VGIDIVNHCVNDILCCGANPLFFLDYIAMGQLVPEQIEAIITGIVHACKEVGCSLIGGETAGMPGIYSEGSYDLLGFIVGIVERRNIIDGSSIVPRDVILGLPSSGLHTNGYSLVRRVFRIEDNPSCLSDFYPELGKTLGDELLRHHQCHYNELKPVLPLIKGLAHITGGGLMGNVPRILPHGLAATFHKGSWEIPAIFGLIQGKGNIDEAEMYQVFNMGIGMVIICSSGELGK</sequence>
<dbReference type="CDD" id="cd02196">
    <property type="entry name" value="PurM"/>
    <property type="match status" value="1"/>
</dbReference>
<reference evidence="8" key="1">
    <citation type="journal article" date="2014" name="Front. Microbiol.">
        <title>High frequency of phylogenetically diverse reductive dehalogenase-homologous genes in deep subseafloor sedimentary metagenomes.</title>
        <authorList>
            <person name="Kawai M."/>
            <person name="Futagami T."/>
            <person name="Toyoda A."/>
            <person name="Takaki Y."/>
            <person name="Nishi S."/>
            <person name="Hori S."/>
            <person name="Arai W."/>
            <person name="Tsubouchi T."/>
            <person name="Morono Y."/>
            <person name="Uchiyama I."/>
            <person name="Ito T."/>
            <person name="Fujiyama A."/>
            <person name="Inagaki F."/>
            <person name="Takami H."/>
        </authorList>
    </citation>
    <scope>NUCLEOTIDE SEQUENCE</scope>
    <source>
        <strain evidence="8">Expedition CK06-06</strain>
    </source>
</reference>
<feature type="non-terminal residue" evidence="8">
    <location>
        <position position="234"/>
    </location>
</feature>
<protein>
    <recommendedName>
        <fullName evidence="2">phosphoribosylformylglycinamidine cyclo-ligase</fullName>
        <ecNumber evidence="2">6.3.3.1</ecNumber>
    </recommendedName>
</protein>
<accession>X1DBZ1</accession>
<comment type="caution">
    <text evidence="8">The sequence shown here is derived from an EMBL/GenBank/DDBJ whole genome shotgun (WGS) entry which is preliminary data.</text>
</comment>
<evidence type="ECO:0000256" key="2">
    <source>
        <dbReference type="ARBA" id="ARBA00013047"/>
    </source>
</evidence>
<name>X1DBZ1_9ZZZZ</name>
<dbReference type="NCBIfam" id="TIGR00878">
    <property type="entry name" value="purM"/>
    <property type="match status" value="1"/>
</dbReference>
<dbReference type="InterPro" id="IPR004733">
    <property type="entry name" value="PurM_cligase"/>
</dbReference>
<comment type="pathway">
    <text evidence="1">Purine metabolism; IMP biosynthesis via de novo pathway; 5-amino-1-(5-phospho-D-ribosyl)imidazole from N(2)-formyl-N(1)-(5-phospho-D-ribosyl)glycinamide: step 2/2.</text>
</comment>
<dbReference type="SUPFAM" id="SSF55326">
    <property type="entry name" value="PurM N-terminal domain-like"/>
    <property type="match status" value="1"/>
</dbReference>
<dbReference type="UniPathway" id="UPA00074">
    <property type="reaction ID" value="UER00129"/>
</dbReference>
<dbReference type="SUPFAM" id="SSF56042">
    <property type="entry name" value="PurM C-terminal domain-like"/>
    <property type="match status" value="1"/>
</dbReference>
<dbReference type="AlphaFoldDB" id="X1DBZ1"/>
<dbReference type="GO" id="GO:0005829">
    <property type="term" value="C:cytosol"/>
    <property type="evidence" value="ECO:0007669"/>
    <property type="project" value="TreeGrafter"/>
</dbReference>
<dbReference type="GO" id="GO:0004637">
    <property type="term" value="F:phosphoribosylamine-glycine ligase activity"/>
    <property type="evidence" value="ECO:0007669"/>
    <property type="project" value="TreeGrafter"/>
</dbReference>
<dbReference type="PANTHER" id="PTHR10520">
    <property type="entry name" value="TRIFUNCTIONAL PURINE BIOSYNTHETIC PROTEIN ADENOSINE-3-RELATED"/>
    <property type="match status" value="1"/>
</dbReference>
<dbReference type="GO" id="GO:0005524">
    <property type="term" value="F:ATP binding"/>
    <property type="evidence" value="ECO:0007669"/>
    <property type="project" value="UniProtKB-KW"/>
</dbReference>
<dbReference type="EC" id="6.3.3.1" evidence="2"/>
<keyword evidence="3" id="KW-0436">Ligase</keyword>
<dbReference type="GO" id="GO:0046084">
    <property type="term" value="P:adenine biosynthetic process"/>
    <property type="evidence" value="ECO:0007669"/>
    <property type="project" value="TreeGrafter"/>
</dbReference>
<feature type="domain" description="PurM-like N-terminal" evidence="6">
    <location>
        <begin position="1"/>
        <end position="82"/>
    </location>
</feature>
<dbReference type="InterPro" id="IPR010918">
    <property type="entry name" value="PurM-like_C_dom"/>
</dbReference>
<evidence type="ECO:0000259" key="7">
    <source>
        <dbReference type="Pfam" id="PF02769"/>
    </source>
</evidence>
<evidence type="ECO:0000256" key="4">
    <source>
        <dbReference type="ARBA" id="ARBA00022741"/>
    </source>
</evidence>
<dbReference type="InterPro" id="IPR036921">
    <property type="entry name" value="PurM-like_N_sf"/>
</dbReference>
<gene>
    <name evidence="8" type="ORF">S01H4_57111</name>
</gene>
<organism evidence="8">
    <name type="scientific">marine sediment metagenome</name>
    <dbReference type="NCBI Taxonomy" id="412755"/>
    <lineage>
        <taxon>unclassified sequences</taxon>
        <taxon>metagenomes</taxon>
        <taxon>ecological metagenomes</taxon>
    </lineage>
</organism>
<dbReference type="GO" id="GO:0004641">
    <property type="term" value="F:phosphoribosylformylglycinamidine cyclo-ligase activity"/>
    <property type="evidence" value="ECO:0007669"/>
    <property type="project" value="UniProtKB-EC"/>
</dbReference>